<protein>
    <submittedName>
        <fullName evidence="2">Uncharacterized protein</fullName>
    </submittedName>
</protein>
<dbReference type="AlphaFoldDB" id="A0A080M974"/>
<organism evidence="2 3">
    <name type="scientific">Candidatus Accumulibacter cognatus</name>
    <dbReference type="NCBI Taxonomy" id="2954383"/>
    <lineage>
        <taxon>Bacteria</taxon>
        <taxon>Pseudomonadati</taxon>
        <taxon>Pseudomonadota</taxon>
        <taxon>Betaproteobacteria</taxon>
        <taxon>Candidatus Accumulibacter</taxon>
    </lineage>
</organism>
<dbReference type="EMBL" id="JDST02000017">
    <property type="protein sequence ID" value="KFB77793.1"/>
    <property type="molecule type" value="Genomic_DNA"/>
</dbReference>
<reference evidence="2" key="1">
    <citation type="submission" date="2014-02" db="EMBL/GenBank/DDBJ databases">
        <title>Expanding our view of genomic diversity in Candidatus Accumulibacter clades.</title>
        <authorList>
            <person name="Skennerton C.T."/>
            <person name="Barr J.J."/>
            <person name="Slater F.R."/>
            <person name="Bond P.L."/>
            <person name="Tyson G.W."/>
        </authorList>
    </citation>
    <scope>NUCLEOTIDE SEQUENCE [LARGE SCALE GENOMIC DNA]</scope>
</reference>
<gene>
    <name evidence="2" type="ORF">AW06_001035</name>
</gene>
<proteinExistence type="predicted"/>
<keyword evidence="3" id="KW-1185">Reference proteome</keyword>
<comment type="caution">
    <text evidence="2">The sequence shown here is derived from an EMBL/GenBank/DDBJ whole genome shotgun (WGS) entry which is preliminary data.</text>
</comment>
<evidence type="ECO:0000313" key="2">
    <source>
        <dbReference type="EMBL" id="KFB77793.1"/>
    </source>
</evidence>
<feature type="region of interest" description="Disordered" evidence="1">
    <location>
        <begin position="124"/>
        <end position="177"/>
    </location>
</feature>
<dbReference type="STRING" id="1453999.AW06_001035"/>
<feature type="compositionally biased region" description="Basic and acidic residues" evidence="1">
    <location>
        <begin position="130"/>
        <end position="139"/>
    </location>
</feature>
<feature type="compositionally biased region" description="Low complexity" evidence="1">
    <location>
        <begin position="146"/>
        <end position="157"/>
    </location>
</feature>
<accession>A0A080M974</accession>
<evidence type="ECO:0000256" key="1">
    <source>
        <dbReference type="SAM" id="MobiDB-lite"/>
    </source>
</evidence>
<feature type="compositionally biased region" description="Basic residues" evidence="1">
    <location>
        <begin position="160"/>
        <end position="177"/>
    </location>
</feature>
<evidence type="ECO:0000313" key="3">
    <source>
        <dbReference type="Proteomes" id="UP000021315"/>
    </source>
</evidence>
<sequence>MRTSNGASSPRIGGEVDLWSMGWGWGCWASRSSAQPTALFVWAVGLRGLSPTYGSTARPDLRLRWGTAVLREARLAPARENRLPPSCFPQRRRASIIRFRLPNRSRILFQHVRDAVAPTITLPRRRRGNRRDQPREGGCRRRWAARQRSPQPAAADPARPRRTSRSACRVRPRASGR</sequence>
<name>A0A080M974_9PROT</name>
<dbReference type="Proteomes" id="UP000021315">
    <property type="component" value="Unassembled WGS sequence"/>
</dbReference>